<dbReference type="STRING" id="926562.Oweho_0158"/>
<dbReference type="SUPFAM" id="SSF53448">
    <property type="entry name" value="Nucleotide-diphospho-sugar transferases"/>
    <property type="match status" value="1"/>
</dbReference>
<evidence type="ECO:0000313" key="3">
    <source>
        <dbReference type="Proteomes" id="UP000005631"/>
    </source>
</evidence>
<name>G8R6N7_OWEHD</name>
<dbReference type="PANTHER" id="PTHR43685">
    <property type="entry name" value="GLYCOSYLTRANSFERASE"/>
    <property type="match status" value="1"/>
</dbReference>
<gene>
    <name evidence="2" type="ordered locus">Oweho_0158</name>
</gene>
<proteinExistence type="predicted"/>
<feature type="domain" description="Glycosyltransferase 2-like" evidence="1">
    <location>
        <begin position="14"/>
        <end position="174"/>
    </location>
</feature>
<keyword evidence="2" id="KW-0808">Transferase</keyword>
<reference evidence="2 3" key="1">
    <citation type="journal article" date="2012" name="Stand. Genomic Sci.">
        <title>Genome sequence of the orange-pigmented seawater bacterium Owenweeksia hongkongensis type strain (UST20020801(T)).</title>
        <authorList>
            <person name="Riedel T."/>
            <person name="Held B."/>
            <person name="Nolan M."/>
            <person name="Lucas S."/>
            <person name="Lapidus A."/>
            <person name="Tice H."/>
            <person name="Del Rio T.G."/>
            <person name="Cheng J.F."/>
            <person name="Han C."/>
            <person name="Tapia R."/>
            <person name="Goodwin L.A."/>
            <person name="Pitluck S."/>
            <person name="Liolios K."/>
            <person name="Mavromatis K."/>
            <person name="Pagani I."/>
            <person name="Ivanova N."/>
            <person name="Mikhailova N."/>
            <person name="Pati A."/>
            <person name="Chen A."/>
            <person name="Palaniappan K."/>
            <person name="Rohde M."/>
            <person name="Tindall B.J."/>
            <person name="Detter J.C."/>
            <person name="Goker M."/>
            <person name="Woyke T."/>
            <person name="Bristow J."/>
            <person name="Eisen J.A."/>
            <person name="Markowitz V."/>
            <person name="Hugenholtz P."/>
            <person name="Klenk H.P."/>
            <person name="Kyrpides N.C."/>
        </authorList>
    </citation>
    <scope>NUCLEOTIDE SEQUENCE</scope>
    <source>
        <strain evidence="3">DSM 17368 / JCM 12287 / NRRL B-23963</strain>
    </source>
</reference>
<dbReference type="InterPro" id="IPR050834">
    <property type="entry name" value="Glycosyltransf_2"/>
</dbReference>
<protein>
    <submittedName>
        <fullName evidence="2">Putative glycosyltransferase</fullName>
    </submittedName>
</protein>
<dbReference type="EMBL" id="CP003156">
    <property type="protein sequence ID" value="AEV31180.1"/>
    <property type="molecule type" value="Genomic_DNA"/>
</dbReference>
<dbReference type="GO" id="GO:0016740">
    <property type="term" value="F:transferase activity"/>
    <property type="evidence" value="ECO:0007669"/>
    <property type="project" value="UniProtKB-KW"/>
</dbReference>
<accession>G8R6N7</accession>
<dbReference type="eggNOG" id="COG1216">
    <property type="taxonomic scope" value="Bacteria"/>
</dbReference>
<dbReference type="HOGENOM" id="CLU_077345_0_0_10"/>
<evidence type="ECO:0000259" key="1">
    <source>
        <dbReference type="Pfam" id="PF00535"/>
    </source>
</evidence>
<sequence length="314" mass="36593">MNHEIKTARLTQISICIPIYEQDIRPLAQSLLSQKEKIRGVEILFYDDGSSQKCRETNHWLHNDPNVKYVELGQNVGRAAIRNRLAASAEGEAVLFLDDDSLIDNPDFIKNYLKHNDGKTVICGGRKYTEDCPDEEHRLHWTYGSRMESKDAAHRNKRPNEAFHSNNFLIPKEIWKEVPFDENLKQYGHEDTLLGYELSRQGYPILHIDNEVIHGDLESNEMFLHKTRLAIQNLKYLYLRGNGDFNASVTLMRTFDFISKIKLSKFVAKVFAKNHEKWEEKLITAKRPSLRLFSFYKLSYLSFLLRKARESASI</sequence>
<keyword evidence="3" id="KW-1185">Reference proteome</keyword>
<dbReference type="Proteomes" id="UP000005631">
    <property type="component" value="Chromosome"/>
</dbReference>
<dbReference type="InterPro" id="IPR001173">
    <property type="entry name" value="Glyco_trans_2-like"/>
</dbReference>
<dbReference type="AlphaFoldDB" id="G8R6N7"/>
<organism evidence="2 3">
    <name type="scientific">Owenweeksia hongkongensis (strain DSM 17368 / CIP 108786 / JCM 12287 / NRRL B-23963 / UST20020801)</name>
    <dbReference type="NCBI Taxonomy" id="926562"/>
    <lineage>
        <taxon>Bacteria</taxon>
        <taxon>Pseudomonadati</taxon>
        <taxon>Bacteroidota</taxon>
        <taxon>Flavobacteriia</taxon>
        <taxon>Flavobacteriales</taxon>
        <taxon>Owenweeksiaceae</taxon>
        <taxon>Owenweeksia</taxon>
    </lineage>
</organism>
<dbReference type="Pfam" id="PF00535">
    <property type="entry name" value="Glycos_transf_2"/>
    <property type="match status" value="1"/>
</dbReference>
<dbReference type="Gene3D" id="3.90.550.10">
    <property type="entry name" value="Spore Coat Polysaccharide Biosynthesis Protein SpsA, Chain A"/>
    <property type="match status" value="1"/>
</dbReference>
<dbReference type="KEGG" id="oho:Oweho_0158"/>
<evidence type="ECO:0000313" key="2">
    <source>
        <dbReference type="EMBL" id="AEV31180.1"/>
    </source>
</evidence>
<dbReference type="PANTHER" id="PTHR43685:SF2">
    <property type="entry name" value="GLYCOSYLTRANSFERASE 2-LIKE DOMAIN-CONTAINING PROTEIN"/>
    <property type="match status" value="1"/>
</dbReference>
<dbReference type="InterPro" id="IPR029044">
    <property type="entry name" value="Nucleotide-diphossugar_trans"/>
</dbReference>